<dbReference type="PROSITE" id="PS00122">
    <property type="entry name" value="CARBOXYLESTERASE_B_1"/>
    <property type="match status" value="1"/>
</dbReference>
<dbReference type="Gene3D" id="3.40.50.1820">
    <property type="entry name" value="alpha/beta hydrolase"/>
    <property type="match status" value="1"/>
</dbReference>
<reference evidence="5 6" key="1">
    <citation type="submission" date="2017-11" db="EMBL/GenBank/DDBJ databases">
        <title>Genomic Encyclopedia of Archaeal and Bacterial Type Strains, Phase II (KMG-II): From Individual Species to Whole Genera.</title>
        <authorList>
            <person name="Goeker M."/>
        </authorList>
    </citation>
    <scope>NUCLEOTIDE SEQUENCE [LARGE SCALE GENOMIC DNA]</scope>
    <source>
        <strain evidence="5 6">DSM 25625</strain>
    </source>
</reference>
<keyword evidence="6" id="KW-1185">Reference proteome</keyword>
<gene>
    <name evidence="5" type="ORF">CLV54_0696</name>
</gene>
<evidence type="ECO:0000313" key="5">
    <source>
        <dbReference type="EMBL" id="PJJ65659.1"/>
    </source>
</evidence>
<feature type="domain" description="Carboxylesterase type B" evidence="4">
    <location>
        <begin position="12"/>
        <end position="345"/>
    </location>
</feature>
<dbReference type="AlphaFoldDB" id="A0A2M9C585"/>
<dbReference type="InterPro" id="IPR029058">
    <property type="entry name" value="AB_hydrolase_fold"/>
</dbReference>
<dbReference type="InterPro" id="IPR050309">
    <property type="entry name" value="Type-B_Carboxylest/Lipase"/>
</dbReference>
<proteinExistence type="inferred from homology"/>
<evidence type="ECO:0000259" key="4">
    <source>
        <dbReference type="Pfam" id="PF00135"/>
    </source>
</evidence>
<dbReference type="Proteomes" id="UP000230161">
    <property type="component" value="Unassembled WGS sequence"/>
</dbReference>
<sequence length="539" mass="58473">MSGRTASPAELDVRVSGGVVRGVREGAVRAWRGIPYAAPPIGPLRFRSPRAVEAWTGIRDGAHFGTIATQTYRGQLRRVGPGAASGEDCLTVNVLTAAEHGCERGARHRRPHRGLPVMVFIHGGGYSNGSSQDFSGQGEGFARSGEVVYVSFNYRLGALGYLDFTRYSTADRPIESNLGLRDQLAALRWVRRNIRAFGGDPHSVTVFGESAGGNAVTTLMAMPSARGLFSRAIAQSSPADAVYSPELAARWAEEFVEILRPGASHTADAAASAITSADAAQLVTASLALQARTPDSYPGTFCLAPVVDGVLLPERPMDAFRAGRAHRVPLIIGTNDREGSIFRGRIDIIPRSSGRIRALFQRAPAPSRAPMRDAYPGLPARHAAADFGGDYAFWYPSVKVAEFHARFAPVHAYRFDIAPRLMHIVGLDATHGIEMFALSDRTDEPIVRAMGVLGGREPFSQAGERMRQHWLRFARSGAPDAGWPGYTGAERATLIIDELDRVETDPRMQRRLAWESFLPLDLPAAPSLSHMQEFPRSAR</sequence>
<keyword evidence="2 3" id="KW-0378">Hydrolase</keyword>
<dbReference type="EMBL" id="PGFB01000001">
    <property type="protein sequence ID" value="PJJ65659.1"/>
    <property type="molecule type" value="Genomic_DNA"/>
</dbReference>
<comment type="similarity">
    <text evidence="1 3">Belongs to the type-B carboxylesterase/lipase family.</text>
</comment>
<protein>
    <recommendedName>
        <fullName evidence="3">Carboxylic ester hydrolase</fullName>
        <ecNumber evidence="3">3.1.1.-</ecNumber>
    </recommendedName>
</protein>
<name>A0A2M9C585_9MICO</name>
<accession>A0A2M9C585</accession>
<evidence type="ECO:0000313" key="6">
    <source>
        <dbReference type="Proteomes" id="UP000230161"/>
    </source>
</evidence>
<dbReference type="InterPro" id="IPR019826">
    <property type="entry name" value="Carboxylesterase_B_AS"/>
</dbReference>
<dbReference type="OrthoDB" id="3199405at2"/>
<evidence type="ECO:0000256" key="3">
    <source>
        <dbReference type="RuleBase" id="RU361235"/>
    </source>
</evidence>
<dbReference type="RefSeq" id="WP_100343524.1">
    <property type="nucleotide sequence ID" value="NZ_PGFB01000001.1"/>
</dbReference>
<dbReference type="PANTHER" id="PTHR11559">
    <property type="entry name" value="CARBOXYLESTERASE"/>
    <property type="match status" value="1"/>
</dbReference>
<evidence type="ECO:0000256" key="2">
    <source>
        <dbReference type="ARBA" id="ARBA00022801"/>
    </source>
</evidence>
<dbReference type="GO" id="GO:0016787">
    <property type="term" value="F:hydrolase activity"/>
    <property type="evidence" value="ECO:0007669"/>
    <property type="project" value="UniProtKB-KW"/>
</dbReference>
<dbReference type="InterPro" id="IPR002018">
    <property type="entry name" value="CarbesteraseB"/>
</dbReference>
<dbReference type="Pfam" id="PF00135">
    <property type="entry name" value="COesterase"/>
    <property type="match status" value="1"/>
</dbReference>
<organism evidence="5 6">
    <name type="scientific">Compostimonas suwonensis</name>
    <dbReference type="NCBI Taxonomy" id="1048394"/>
    <lineage>
        <taxon>Bacteria</taxon>
        <taxon>Bacillati</taxon>
        <taxon>Actinomycetota</taxon>
        <taxon>Actinomycetes</taxon>
        <taxon>Micrococcales</taxon>
        <taxon>Microbacteriaceae</taxon>
        <taxon>Compostimonas</taxon>
    </lineage>
</organism>
<dbReference type="EC" id="3.1.1.-" evidence="3"/>
<comment type="caution">
    <text evidence="5">The sequence shown here is derived from an EMBL/GenBank/DDBJ whole genome shotgun (WGS) entry which is preliminary data.</text>
</comment>
<evidence type="ECO:0000256" key="1">
    <source>
        <dbReference type="ARBA" id="ARBA00005964"/>
    </source>
</evidence>
<dbReference type="SUPFAM" id="SSF53474">
    <property type="entry name" value="alpha/beta-Hydrolases"/>
    <property type="match status" value="1"/>
</dbReference>